<reference evidence="2 3" key="1">
    <citation type="journal article" date="2024" name="Nat. Commun.">
        <title>Phylogenomics reveals the evolutionary origins of lichenization in chlorophyte algae.</title>
        <authorList>
            <person name="Puginier C."/>
            <person name="Libourel C."/>
            <person name="Otte J."/>
            <person name="Skaloud P."/>
            <person name="Haon M."/>
            <person name="Grisel S."/>
            <person name="Petersen M."/>
            <person name="Berrin J.G."/>
            <person name="Delaux P.M."/>
            <person name="Dal Grande F."/>
            <person name="Keller J."/>
        </authorList>
    </citation>
    <scope>NUCLEOTIDE SEQUENCE [LARGE SCALE GENOMIC DNA]</scope>
    <source>
        <strain evidence="2 3">SAG 216-7</strain>
    </source>
</reference>
<gene>
    <name evidence="2" type="ORF">WJX75_000942</name>
</gene>
<dbReference type="Gene3D" id="3.10.490.10">
    <property type="entry name" value="Gamma-glutamyl cyclotransferase-like"/>
    <property type="match status" value="1"/>
</dbReference>
<proteinExistence type="predicted"/>
<evidence type="ECO:0008006" key="4">
    <source>
        <dbReference type="Google" id="ProtNLM"/>
    </source>
</evidence>
<dbReference type="CDD" id="cd06661">
    <property type="entry name" value="GGCT_like"/>
    <property type="match status" value="1"/>
</dbReference>
<dbReference type="SUPFAM" id="SSF55144">
    <property type="entry name" value="LigT-like"/>
    <property type="match status" value="1"/>
</dbReference>
<feature type="compositionally biased region" description="Basic and acidic residues" evidence="1">
    <location>
        <begin position="429"/>
        <end position="456"/>
    </location>
</feature>
<dbReference type="PANTHER" id="PTHR37474:SF1">
    <property type="entry name" value="2'-5' RNA LIGASE FAMILY PROTEIN"/>
    <property type="match status" value="1"/>
</dbReference>
<dbReference type="InterPro" id="IPR009097">
    <property type="entry name" value="Cyclic_Pdiesterase"/>
</dbReference>
<organism evidence="2 3">
    <name type="scientific">Coccomyxa subellipsoidea</name>
    <dbReference type="NCBI Taxonomy" id="248742"/>
    <lineage>
        <taxon>Eukaryota</taxon>
        <taxon>Viridiplantae</taxon>
        <taxon>Chlorophyta</taxon>
        <taxon>core chlorophytes</taxon>
        <taxon>Trebouxiophyceae</taxon>
        <taxon>Trebouxiophyceae incertae sedis</taxon>
        <taxon>Coccomyxaceae</taxon>
        <taxon>Coccomyxa</taxon>
    </lineage>
</organism>
<comment type="caution">
    <text evidence="2">The sequence shown here is derived from an EMBL/GenBank/DDBJ whole genome shotgun (WGS) entry which is preliminary data.</text>
</comment>
<dbReference type="PANTHER" id="PTHR37474">
    <property type="entry name" value="RNA LIGASE/CYCLIC NUCLEOTIDE PHOSPHODIESTERASE"/>
    <property type="match status" value="1"/>
</dbReference>
<evidence type="ECO:0000256" key="1">
    <source>
        <dbReference type="SAM" id="MobiDB-lite"/>
    </source>
</evidence>
<protein>
    <recommendedName>
        <fullName evidence="4">Gamma-glutamylcyclotransferase</fullName>
    </recommendedName>
</protein>
<dbReference type="SUPFAM" id="SSF110857">
    <property type="entry name" value="Gamma-glutamyl cyclotransferase-like"/>
    <property type="match status" value="1"/>
</dbReference>
<dbReference type="EMBL" id="JALJOT010000002">
    <property type="protein sequence ID" value="KAK9917105.1"/>
    <property type="molecule type" value="Genomic_DNA"/>
</dbReference>
<feature type="region of interest" description="Disordered" evidence="1">
    <location>
        <begin position="393"/>
        <end position="456"/>
    </location>
</feature>
<name>A0ABR2YZC0_9CHLO</name>
<dbReference type="Gene3D" id="3.90.1140.10">
    <property type="entry name" value="Cyclic phosphodiesterase"/>
    <property type="match status" value="1"/>
</dbReference>
<dbReference type="Proteomes" id="UP001491310">
    <property type="component" value="Unassembled WGS sequence"/>
</dbReference>
<sequence length="456" mass="50554">MCSVPAFADRSKKDYKTAVAIVPPRHLWHDIQLIRSRNDKSFLRWPPHINLLYPFIEDVDSAFNDSAAALRLAAATISAFKVRLADLQFYEHDRSCTLWLDPQSEELIQLQAALVAAFPECIDLSNDPSRSITSFSPHLSLGQWRSVGDVKKAQQALQQTWKPLEWTVGSICLLSRANFMEPFVVRYTVPLGGDGPAREINAPYVASFALQPLLNDPQVAGFGIGTQQQGAWYFAYGANMCTGKLNGSRGITPLESVPGFLQGWRLSFNHRGAMGNVMQNKDNQGGVHGVLYRITLLDMARLSHMEHEYRPTEVEVKTYDGRENVRALAFISPPDLLIPEGMSPSDRYLKLLQDGAHEWELDSNYSAWLDSLPSVPSRDRGADYYTSPAGTPIKGLPRIWTGGDTVDAWGQRQSSRGGRRGRGRSGGGGRDRGRATKDKQGPGRRAGEGAARSQER</sequence>
<dbReference type="Pfam" id="PF13772">
    <property type="entry name" value="AIG2_2"/>
    <property type="match status" value="1"/>
</dbReference>
<evidence type="ECO:0000313" key="3">
    <source>
        <dbReference type="Proteomes" id="UP001491310"/>
    </source>
</evidence>
<keyword evidence="3" id="KW-1185">Reference proteome</keyword>
<dbReference type="InterPro" id="IPR036568">
    <property type="entry name" value="GGCT-like_sf"/>
</dbReference>
<evidence type="ECO:0000313" key="2">
    <source>
        <dbReference type="EMBL" id="KAK9917105.1"/>
    </source>
</evidence>
<dbReference type="InterPro" id="IPR013024">
    <property type="entry name" value="GGCT-like"/>
</dbReference>
<dbReference type="Pfam" id="PF13563">
    <property type="entry name" value="2_5_RNA_ligase2"/>
    <property type="match status" value="1"/>
</dbReference>
<accession>A0ABR2YZC0</accession>